<keyword evidence="5" id="KW-0663">Pyridoxal phosphate</keyword>
<dbReference type="PROSITE" id="PS00105">
    <property type="entry name" value="AA_TRANSFER_CLASS_1"/>
    <property type="match status" value="1"/>
</dbReference>
<evidence type="ECO:0000256" key="4">
    <source>
        <dbReference type="ARBA" id="ARBA00022679"/>
    </source>
</evidence>
<evidence type="ECO:0000313" key="9">
    <source>
        <dbReference type="Proteomes" id="UP000295106"/>
    </source>
</evidence>
<dbReference type="Gene3D" id="3.90.1150.10">
    <property type="entry name" value="Aspartate Aminotransferase, domain 1"/>
    <property type="match status" value="1"/>
</dbReference>
<evidence type="ECO:0000256" key="5">
    <source>
        <dbReference type="ARBA" id="ARBA00022898"/>
    </source>
</evidence>
<sequence>MTPADAGSSGSSVVASAHPALSVVRQSAGATGGHALLSERELSSAMRTLRRARAALGGCDASGRRIGPGMFDADVVSFAHGEGVRRPHPAVIAAGVRALMDTVHSSLDNYLFLQRLEPLDTAITRQFLRLGVPEDIARHVVLDAGVSRIFSALLQMGTSPADLLVTHSGFYHPLVQWCHDARLEFECIPCDREHGFKLTAEALSAWAERQLRAGGRLPAVLAIFNPSMAGAVYAQHELDDIASVVAHWDTWVVEDCIFADTEYEELPSAKLAACAEIQDRVVTLCGASKAYALANLRAGWACACGEVARRLQAHIVGHAATLPQIMKFMAMAALSAPRRYLQANTDEVRLRVELVRQLLQSVNDDLPSRGDGSAWIEVALQPRAGHSILLDFSPVLQHLQARGGALSDSIDLVRWTLDTMKLAFSPGASNGWSGGLLRCVHACVGAELTYSASAAAERLAAWHAIEQLAQARPPAAAAGHAHDELEALIEGAGIDSRAGFEAGRTRIRDAFLDRLRPGLRQALQGGSVRRRARLN</sequence>
<dbReference type="EC" id="2.6.1.-" evidence="6"/>
<dbReference type="InterPro" id="IPR015421">
    <property type="entry name" value="PyrdxlP-dep_Trfase_major"/>
</dbReference>
<dbReference type="Pfam" id="PF00155">
    <property type="entry name" value="Aminotran_1_2"/>
    <property type="match status" value="1"/>
</dbReference>
<dbReference type="InterPro" id="IPR015422">
    <property type="entry name" value="PyrdxlP-dep_Trfase_small"/>
</dbReference>
<dbReference type="AlphaFoldDB" id="A0A4R2MKN2"/>
<reference evidence="8 9" key="1">
    <citation type="submission" date="2019-03" db="EMBL/GenBank/DDBJ databases">
        <title>Genomic Encyclopedia of Type Strains, Phase IV (KMG-IV): sequencing the most valuable type-strain genomes for metagenomic binning, comparative biology and taxonomic classification.</title>
        <authorList>
            <person name="Goeker M."/>
        </authorList>
    </citation>
    <scope>NUCLEOTIDE SEQUENCE [LARGE SCALE GENOMIC DNA]</scope>
    <source>
        <strain evidence="8 9">DSM 1709</strain>
    </source>
</reference>
<dbReference type="PANTHER" id="PTHR46383">
    <property type="entry name" value="ASPARTATE AMINOTRANSFERASE"/>
    <property type="match status" value="1"/>
</dbReference>
<proteinExistence type="inferred from homology"/>
<evidence type="ECO:0000256" key="3">
    <source>
        <dbReference type="ARBA" id="ARBA00022576"/>
    </source>
</evidence>
<organism evidence="8 9">
    <name type="scientific">Rubrivivax gelatinosus</name>
    <name type="common">Rhodocyclus gelatinosus</name>
    <name type="synonym">Rhodopseudomonas gelatinosa</name>
    <dbReference type="NCBI Taxonomy" id="28068"/>
    <lineage>
        <taxon>Bacteria</taxon>
        <taxon>Pseudomonadati</taxon>
        <taxon>Pseudomonadota</taxon>
        <taxon>Betaproteobacteria</taxon>
        <taxon>Burkholderiales</taxon>
        <taxon>Sphaerotilaceae</taxon>
        <taxon>Rubrivivax</taxon>
    </lineage>
</organism>
<dbReference type="Gene3D" id="3.40.640.10">
    <property type="entry name" value="Type I PLP-dependent aspartate aminotransferase-like (Major domain)"/>
    <property type="match status" value="1"/>
</dbReference>
<dbReference type="Proteomes" id="UP000295106">
    <property type="component" value="Unassembled WGS sequence"/>
</dbReference>
<evidence type="ECO:0000256" key="2">
    <source>
        <dbReference type="ARBA" id="ARBA00007441"/>
    </source>
</evidence>
<comment type="cofactor">
    <cofactor evidence="1 6">
        <name>pyridoxal 5'-phosphate</name>
        <dbReference type="ChEBI" id="CHEBI:597326"/>
    </cofactor>
</comment>
<comment type="similarity">
    <text evidence="2 6">Belongs to the class-I pyridoxal-phosphate-dependent aminotransferase family.</text>
</comment>
<accession>A0A4R2MKN2</accession>
<dbReference type="SUPFAM" id="SSF53383">
    <property type="entry name" value="PLP-dependent transferases"/>
    <property type="match status" value="1"/>
</dbReference>
<keyword evidence="4 6" id="KW-0808">Transferase</keyword>
<dbReference type="GO" id="GO:0030170">
    <property type="term" value="F:pyridoxal phosphate binding"/>
    <property type="evidence" value="ECO:0007669"/>
    <property type="project" value="InterPro"/>
</dbReference>
<evidence type="ECO:0000256" key="6">
    <source>
        <dbReference type="RuleBase" id="RU000481"/>
    </source>
</evidence>
<comment type="caution">
    <text evidence="8">The sequence shown here is derived from an EMBL/GenBank/DDBJ whole genome shotgun (WGS) entry which is preliminary data.</text>
</comment>
<dbReference type="OrthoDB" id="9803354at2"/>
<keyword evidence="3 6" id="KW-0032">Aminotransferase</keyword>
<dbReference type="PANTHER" id="PTHR46383:SF1">
    <property type="entry name" value="ASPARTATE AMINOTRANSFERASE"/>
    <property type="match status" value="1"/>
</dbReference>
<dbReference type="CDD" id="cd00609">
    <property type="entry name" value="AAT_like"/>
    <property type="match status" value="1"/>
</dbReference>
<dbReference type="InterPro" id="IPR004839">
    <property type="entry name" value="Aminotransferase_I/II_large"/>
</dbReference>
<dbReference type="EMBL" id="SLXD01000014">
    <property type="protein sequence ID" value="TCO99722.1"/>
    <property type="molecule type" value="Genomic_DNA"/>
</dbReference>
<name>A0A4R2MKN2_RUBGE</name>
<dbReference type="GO" id="GO:0008483">
    <property type="term" value="F:transaminase activity"/>
    <property type="evidence" value="ECO:0007669"/>
    <property type="project" value="UniProtKB-KW"/>
</dbReference>
<dbReference type="InterPro" id="IPR050596">
    <property type="entry name" value="AspAT/PAT-like"/>
</dbReference>
<evidence type="ECO:0000313" key="8">
    <source>
        <dbReference type="EMBL" id="TCO99722.1"/>
    </source>
</evidence>
<dbReference type="GeneID" id="99685516"/>
<gene>
    <name evidence="8" type="ORF">EV684_11419</name>
</gene>
<protein>
    <recommendedName>
        <fullName evidence="6">Aminotransferase</fullName>
        <ecNumber evidence="6">2.6.1.-</ecNumber>
    </recommendedName>
</protein>
<dbReference type="GO" id="GO:0006520">
    <property type="term" value="P:amino acid metabolic process"/>
    <property type="evidence" value="ECO:0007669"/>
    <property type="project" value="InterPro"/>
</dbReference>
<dbReference type="InterPro" id="IPR004838">
    <property type="entry name" value="NHTrfase_class1_PyrdxlP-BS"/>
</dbReference>
<feature type="domain" description="Aminotransferase class I/classII large" evidence="7">
    <location>
        <begin position="92"/>
        <end position="362"/>
    </location>
</feature>
<evidence type="ECO:0000259" key="7">
    <source>
        <dbReference type="Pfam" id="PF00155"/>
    </source>
</evidence>
<dbReference type="InterPro" id="IPR015424">
    <property type="entry name" value="PyrdxlP-dep_Trfase"/>
</dbReference>
<dbReference type="RefSeq" id="WP_132649038.1">
    <property type="nucleotide sequence ID" value="NZ_CP181386.1"/>
</dbReference>
<evidence type="ECO:0000256" key="1">
    <source>
        <dbReference type="ARBA" id="ARBA00001933"/>
    </source>
</evidence>